<evidence type="ECO:0000256" key="4">
    <source>
        <dbReference type="ARBA" id="ARBA00023136"/>
    </source>
</evidence>
<name>W7I0E8_9PEZI</name>
<evidence type="ECO:0000313" key="10">
    <source>
        <dbReference type="Proteomes" id="UP000024837"/>
    </source>
</evidence>
<dbReference type="EMBL" id="KI966425">
    <property type="protein sequence ID" value="EWC45688.1"/>
    <property type="molecule type" value="Genomic_DNA"/>
</dbReference>
<dbReference type="InterPro" id="IPR049326">
    <property type="entry name" value="Rhodopsin_dom_fungi"/>
</dbReference>
<feature type="transmembrane region" description="Helical" evidence="7">
    <location>
        <begin position="69"/>
        <end position="89"/>
    </location>
</feature>
<dbReference type="OrthoDB" id="5393606at2759"/>
<feature type="region of interest" description="Disordered" evidence="6">
    <location>
        <begin position="337"/>
        <end position="361"/>
    </location>
</feature>
<feature type="region of interest" description="Disordered" evidence="6">
    <location>
        <begin position="438"/>
        <end position="473"/>
    </location>
</feature>
<sequence length="473" mass="51896">MASNAGPSNSSDRFIELLNSTGIDLRNYSSGGHHPLLSEPIPPEVIASWPAPNYIDPETKHAQMFGWELGLLGVATLAVILRLYVRIWMMRPLWGVGGDDWGIGIALLFAIGLTTVQLNATRYGYGTHIWDVKPEWITPMRQMAFCTQIFFVLCTTTVKLSILYFYLRLSASPTFRFLVHSGMCFVLATGVSFLFVIIFQCTPISGYWDLSQRDSHCVHESAANIANAVINSLSDLYVFSLPIRDMMRLRLPLRQRVSLVVLFSLGGVVCIVGWLRVWQLTRVLKWTYDNTWYGPTMYILTAVECDVAILCSCLPALKPLITKAIPSLRRMTLRRISGAAPGSGGESDARRGSSGVKGKDSLYAGDSAGDYAAGRRRGAVSGMSLGRCPYSDPTKLVDPTNLLPAQLTLKRLVSDSGSFPGDLSIPLYEQILKSTSRLPYVPGGEESDKSETQDLQGPDLEKGHGVDSISGSV</sequence>
<dbReference type="Proteomes" id="UP000024837">
    <property type="component" value="Unassembled WGS sequence"/>
</dbReference>
<evidence type="ECO:0000256" key="1">
    <source>
        <dbReference type="ARBA" id="ARBA00004141"/>
    </source>
</evidence>
<feature type="transmembrane region" description="Helical" evidence="7">
    <location>
        <begin position="101"/>
        <end position="121"/>
    </location>
</feature>
<feature type="transmembrane region" description="Helical" evidence="7">
    <location>
        <begin position="142"/>
        <end position="166"/>
    </location>
</feature>
<evidence type="ECO:0000256" key="3">
    <source>
        <dbReference type="ARBA" id="ARBA00022989"/>
    </source>
</evidence>
<comment type="similarity">
    <text evidence="5">Belongs to the SAT4 family.</text>
</comment>
<evidence type="ECO:0000256" key="2">
    <source>
        <dbReference type="ARBA" id="ARBA00022692"/>
    </source>
</evidence>
<dbReference type="Pfam" id="PF20684">
    <property type="entry name" value="Fung_rhodopsin"/>
    <property type="match status" value="1"/>
</dbReference>
<keyword evidence="10" id="KW-1185">Reference proteome</keyword>
<feature type="transmembrane region" description="Helical" evidence="7">
    <location>
        <begin position="257"/>
        <end position="277"/>
    </location>
</feature>
<evidence type="ECO:0000313" key="9">
    <source>
        <dbReference type="EMBL" id="EWC45688.1"/>
    </source>
</evidence>
<feature type="transmembrane region" description="Helical" evidence="7">
    <location>
        <begin position="178"/>
        <end position="199"/>
    </location>
</feature>
<keyword evidence="3 7" id="KW-1133">Transmembrane helix</keyword>
<dbReference type="InterPro" id="IPR052337">
    <property type="entry name" value="SAT4-like"/>
</dbReference>
<organism evidence="9 10">
    <name type="scientific">Drechslerella stenobrocha 248</name>
    <dbReference type="NCBI Taxonomy" id="1043628"/>
    <lineage>
        <taxon>Eukaryota</taxon>
        <taxon>Fungi</taxon>
        <taxon>Dikarya</taxon>
        <taxon>Ascomycota</taxon>
        <taxon>Pezizomycotina</taxon>
        <taxon>Orbiliomycetes</taxon>
        <taxon>Orbiliales</taxon>
        <taxon>Orbiliaceae</taxon>
        <taxon>Drechslerella</taxon>
    </lineage>
</organism>
<reference evidence="9 10" key="1">
    <citation type="submission" date="2013-05" db="EMBL/GenBank/DDBJ databases">
        <title>Drechslerella stenobrocha genome reveals carnivorous origination and mechanical trapping mechanism of predatory fungi.</title>
        <authorList>
            <person name="Liu X."/>
            <person name="Zhang W."/>
            <person name="Liu K."/>
        </authorList>
    </citation>
    <scope>NUCLEOTIDE SEQUENCE [LARGE SCALE GENOMIC DNA]</scope>
    <source>
        <strain evidence="9 10">248</strain>
    </source>
</reference>
<dbReference type="GO" id="GO:0016020">
    <property type="term" value="C:membrane"/>
    <property type="evidence" value="ECO:0007669"/>
    <property type="project" value="UniProtKB-SubCell"/>
</dbReference>
<comment type="subcellular location">
    <subcellularLocation>
        <location evidence="1">Membrane</location>
        <topology evidence="1">Multi-pass membrane protein</topology>
    </subcellularLocation>
</comment>
<dbReference type="AlphaFoldDB" id="W7I0E8"/>
<keyword evidence="4 7" id="KW-0472">Membrane</keyword>
<keyword evidence="2 7" id="KW-0812">Transmembrane</keyword>
<accession>W7I0E8</accession>
<evidence type="ECO:0000256" key="6">
    <source>
        <dbReference type="SAM" id="MobiDB-lite"/>
    </source>
</evidence>
<evidence type="ECO:0000259" key="8">
    <source>
        <dbReference type="Pfam" id="PF20684"/>
    </source>
</evidence>
<dbReference type="HOGENOM" id="CLU_045846_0_0_1"/>
<evidence type="ECO:0000256" key="7">
    <source>
        <dbReference type="SAM" id="Phobius"/>
    </source>
</evidence>
<feature type="domain" description="Rhodopsin" evidence="8">
    <location>
        <begin position="81"/>
        <end position="322"/>
    </location>
</feature>
<dbReference type="PANTHER" id="PTHR33048">
    <property type="entry name" value="PTH11-LIKE INTEGRAL MEMBRANE PROTEIN (AFU_ORTHOLOGUE AFUA_5G11245)"/>
    <property type="match status" value="1"/>
</dbReference>
<proteinExistence type="inferred from homology"/>
<dbReference type="PANTHER" id="PTHR33048:SF129">
    <property type="entry name" value="INTEGRAL MEMBRANE PROTEIN-RELATED"/>
    <property type="match status" value="1"/>
</dbReference>
<gene>
    <name evidence="9" type="ORF">DRE_05249</name>
</gene>
<protein>
    <recommendedName>
        <fullName evidence="8">Rhodopsin domain-containing protein</fullName>
    </recommendedName>
</protein>
<evidence type="ECO:0000256" key="5">
    <source>
        <dbReference type="ARBA" id="ARBA00038359"/>
    </source>
</evidence>